<dbReference type="EMBL" id="JAANIT010001319">
    <property type="protein sequence ID" value="KAG1540940.1"/>
    <property type="molecule type" value="Genomic_DNA"/>
</dbReference>
<evidence type="ECO:0000313" key="2">
    <source>
        <dbReference type="Proteomes" id="UP000717996"/>
    </source>
</evidence>
<accession>A0A9P6Y781</accession>
<reference evidence="1" key="1">
    <citation type="journal article" date="2020" name="Microb. Genom.">
        <title>Genetic diversity of clinical and environmental Mucorales isolates obtained from an investigation of mucormycosis cases among solid organ transplant recipients.</title>
        <authorList>
            <person name="Nguyen M.H."/>
            <person name="Kaul D."/>
            <person name="Muto C."/>
            <person name="Cheng S.J."/>
            <person name="Richter R.A."/>
            <person name="Bruno V.M."/>
            <person name="Liu G."/>
            <person name="Beyhan S."/>
            <person name="Sundermann A.J."/>
            <person name="Mounaud S."/>
            <person name="Pasculle A.W."/>
            <person name="Nierman W.C."/>
            <person name="Driscoll E."/>
            <person name="Cumbie R."/>
            <person name="Clancy C.J."/>
            <person name="Dupont C.L."/>
        </authorList>
    </citation>
    <scope>NUCLEOTIDE SEQUENCE</scope>
    <source>
        <strain evidence="1">GL16</strain>
    </source>
</reference>
<organism evidence="1 2">
    <name type="scientific">Rhizopus oryzae</name>
    <name type="common">Mucormycosis agent</name>
    <name type="synonym">Rhizopus arrhizus var. delemar</name>
    <dbReference type="NCBI Taxonomy" id="64495"/>
    <lineage>
        <taxon>Eukaryota</taxon>
        <taxon>Fungi</taxon>
        <taxon>Fungi incertae sedis</taxon>
        <taxon>Mucoromycota</taxon>
        <taxon>Mucoromycotina</taxon>
        <taxon>Mucoromycetes</taxon>
        <taxon>Mucorales</taxon>
        <taxon>Mucorineae</taxon>
        <taxon>Rhizopodaceae</taxon>
        <taxon>Rhizopus</taxon>
    </lineage>
</organism>
<protein>
    <submittedName>
        <fullName evidence="1">Uncharacterized protein</fullName>
    </submittedName>
</protein>
<proteinExistence type="predicted"/>
<gene>
    <name evidence="1" type="ORF">G6F51_008211</name>
</gene>
<sequence>MTDECFPIGIHIDRLNGYLFSLRYHAGVYIASKLSDEYIFIPQNEQEYQHFLFNTHLIQILFHLKKHSIDLAKCIRRTASNRNMWFVHDIHF</sequence>
<dbReference type="OrthoDB" id="2219129at2759"/>
<name>A0A9P6Y781_RHIOR</name>
<evidence type="ECO:0000313" key="1">
    <source>
        <dbReference type="EMBL" id="KAG1540940.1"/>
    </source>
</evidence>
<dbReference type="Proteomes" id="UP000717996">
    <property type="component" value="Unassembled WGS sequence"/>
</dbReference>
<comment type="caution">
    <text evidence="1">The sequence shown here is derived from an EMBL/GenBank/DDBJ whole genome shotgun (WGS) entry which is preliminary data.</text>
</comment>
<dbReference type="AlphaFoldDB" id="A0A9P6Y781"/>